<dbReference type="PANTHER" id="PTHR30625:SF14">
    <property type="entry name" value="BIOPOLYMER TRANSPORT PROTEIN EXBB"/>
    <property type="match status" value="1"/>
</dbReference>
<sequence>MQATSGLAFITEGGVVSVIVALILLTMSVLSWYFILVKTWQVFKRKRDVSAYVKQFWRKATLQEALQEVQLQAPAFRLAVTAAESTQHHQQHASQSLAAACSQDEFIARQLRRTLSQEQAVLESGLSVLASVGSVAPFVGLFGTVWGIYHALTAIGQSGVATIDKVAGPVGEALIMTAIGLAVAIPAVLAYNAFIKANRGIMAELESFAQDLHTLMTTGAPLVIKSSNKPANVTELHAKVAAKGNTL</sequence>
<comment type="subunit">
    <text evidence="2">The accessory proteins ExbB and ExbD seem to form a complex with TonB.</text>
</comment>
<evidence type="ECO:0000256" key="3">
    <source>
        <dbReference type="ARBA" id="ARBA00022093"/>
    </source>
</evidence>
<keyword evidence="16" id="KW-1185">Reference proteome</keyword>
<keyword evidence="4 12" id="KW-0813">Transport</keyword>
<keyword evidence="5" id="KW-1003">Cell membrane</keyword>
<feature type="transmembrane region" description="Helical" evidence="13">
    <location>
        <begin position="120"/>
        <end position="149"/>
    </location>
</feature>
<reference evidence="16" key="1">
    <citation type="journal article" date="2019" name="ISME J.">
        <title>Evolution in action: habitat transition from sediment to the pelagial leads to genome streamlining in Methylophilaceae.</title>
        <authorList>
            <person name="Salcher M."/>
            <person name="Schaefle D."/>
            <person name="Kaspar M."/>
            <person name="Neuenschwander S.M."/>
            <person name="Ghai R."/>
        </authorList>
    </citation>
    <scope>NUCLEOTIDE SEQUENCE [LARGE SCALE GENOMIC DNA]</scope>
    <source>
        <strain evidence="16">MMS-M-51</strain>
    </source>
</reference>
<evidence type="ECO:0000313" key="16">
    <source>
        <dbReference type="Proteomes" id="UP000311008"/>
    </source>
</evidence>
<dbReference type="InterPro" id="IPR050790">
    <property type="entry name" value="ExbB/TolQ_transport"/>
</dbReference>
<feature type="domain" description="MotA/TolQ/ExbB proton channel" evidence="14">
    <location>
        <begin position="97"/>
        <end position="206"/>
    </location>
</feature>
<evidence type="ECO:0000256" key="12">
    <source>
        <dbReference type="RuleBase" id="RU004057"/>
    </source>
</evidence>
<dbReference type="OrthoDB" id="9805133at2"/>
<proteinExistence type="inferred from homology"/>
<evidence type="ECO:0000256" key="7">
    <source>
        <dbReference type="ARBA" id="ARBA00022692"/>
    </source>
</evidence>
<gene>
    <name evidence="15" type="ORF">FIU01_10445</name>
</gene>
<dbReference type="AlphaFoldDB" id="A0A5B8CVD8"/>
<evidence type="ECO:0000259" key="14">
    <source>
        <dbReference type="Pfam" id="PF01618"/>
    </source>
</evidence>
<dbReference type="Pfam" id="PF01618">
    <property type="entry name" value="MotA_ExbB"/>
    <property type="match status" value="1"/>
</dbReference>
<evidence type="ECO:0000256" key="6">
    <source>
        <dbReference type="ARBA" id="ARBA00022519"/>
    </source>
</evidence>
<dbReference type="InterPro" id="IPR002898">
    <property type="entry name" value="MotA_ExbB_proton_chnl"/>
</dbReference>
<dbReference type="PANTHER" id="PTHR30625">
    <property type="entry name" value="PROTEIN TOLQ"/>
    <property type="match status" value="1"/>
</dbReference>
<dbReference type="Proteomes" id="UP000311008">
    <property type="component" value="Chromosome"/>
</dbReference>
<dbReference type="RefSeq" id="WP_140004224.1">
    <property type="nucleotide sequence ID" value="NZ_CP040946.1"/>
</dbReference>
<keyword evidence="6" id="KW-0997">Cell inner membrane</keyword>
<keyword evidence="9 13" id="KW-1133">Transmembrane helix</keyword>
<comment type="similarity">
    <text evidence="12">Belongs to the exbB/tolQ family.</text>
</comment>
<accession>A0A5B8CVD8</accession>
<evidence type="ECO:0000256" key="11">
    <source>
        <dbReference type="ARBA" id="ARBA00024816"/>
    </source>
</evidence>
<dbReference type="GO" id="GO:0017038">
    <property type="term" value="P:protein import"/>
    <property type="evidence" value="ECO:0007669"/>
    <property type="project" value="TreeGrafter"/>
</dbReference>
<evidence type="ECO:0000256" key="10">
    <source>
        <dbReference type="ARBA" id="ARBA00023136"/>
    </source>
</evidence>
<dbReference type="EMBL" id="CP040946">
    <property type="protein sequence ID" value="QDC44895.1"/>
    <property type="molecule type" value="Genomic_DNA"/>
</dbReference>
<evidence type="ECO:0000313" key="15">
    <source>
        <dbReference type="EMBL" id="QDC44895.1"/>
    </source>
</evidence>
<keyword evidence="7 13" id="KW-0812">Transmembrane</keyword>
<evidence type="ECO:0000256" key="1">
    <source>
        <dbReference type="ARBA" id="ARBA00004429"/>
    </source>
</evidence>
<dbReference type="GO" id="GO:0005886">
    <property type="term" value="C:plasma membrane"/>
    <property type="evidence" value="ECO:0007669"/>
    <property type="project" value="UniProtKB-SubCell"/>
</dbReference>
<dbReference type="KEGG" id="mmec:FIU01_10445"/>
<name>A0A5B8CVD8_9PROT</name>
<evidence type="ECO:0000256" key="4">
    <source>
        <dbReference type="ARBA" id="ARBA00022448"/>
    </source>
</evidence>
<organism evidence="15 16">
    <name type="scientific">Methylophilus medardicus</name>
    <dbReference type="NCBI Taxonomy" id="2588534"/>
    <lineage>
        <taxon>Bacteria</taxon>
        <taxon>Pseudomonadati</taxon>
        <taxon>Pseudomonadota</taxon>
        <taxon>Betaproteobacteria</taxon>
        <taxon>Nitrosomonadales</taxon>
        <taxon>Methylophilaceae</taxon>
        <taxon>Methylophilus</taxon>
    </lineage>
</organism>
<comment type="function">
    <text evidence="11">Involved in the TonB-dependent energy-dependent transport of various receptor-bound substrates. Protects ExbD from proteolytic degradation and functionally stabilizes TonB.</text>
</comment>
<evidence type="ECO:0000256" key="8">
    <source>
        <dbReference type="ARBA" id="ARBA00022927"/>
    </source>
</evidence>
<protein>
    <recommendedName>
        <fullName evidence="3">Biopolymer transport protein ExbB</fullName>
    </recommendedName>
</protein>
<evidence type="ECO:0000256" key="5">
    <source>
        <dbReference type="ARBA" id="ARBA00022475"/>
    </source>
</evidence>
<feature type="transmembrane region" description="Helical" evidence="13">
    <location>
        <begin position="15"/>
        <end position="37"/>
    </location>
</feature>
<evidence type="ECO:0000256" key="13">
    <source>
        <dbReference type="SAM" id="Phobius"/>
    </source>
</evidence>
<keyword evidence="10 13" id="KW-0472">Membrane</keyword>
<evidence type="ECO:0000256" key="2">
    <source>
        <dbReference type="ARBA" id="ARBA00011471"/>
    </source>
</evidence>
<comment type="subcellular location">
    <subcellularLocation>
        <location evidence="1">Cell inner membrane</location>
        <topology evidence="1">Multi-pass membrane protein</topology>
    </subcellularLocation>
    <subcellularLocation>
        <location evidence="12">Membrane</location>
        <topology evidence="12">Multi-pass membrane protein</topology>
    </subcellularLocation>
</comment>
<feature type="transmembrane region" description="Helical" evidence="13">
    <location>
        <begin position="173"/>
        <end position="194"/>
    </location>
</feature>
<keyword evidence="8 12" id="KW-0653">Protein transport</keyword>
<evidence type="ECO:0000256" key="9">
    <source>
        <dbReference type="ARBA" id="ARBA00022989"/>
    </source>
</evidence>